<gene>
    <name evidence="1" type="ordered locus">PHZ_c1551</name>
</gene>
<dbReference type="HOGENOM" id="CLU_007277_0_0_5"/>
<dbReference type="KEGG" id="pzu:PHZ_c1551"/>
<dbReference type="EMBL" id="CP000747">
    <property type="protein sequence ID" value="ACG77962.1"/>
    <property type="molecule type" value="Genomic_DNA"/>
</dbReference>
<dbReference type="STRING" id="450851.PHZ_c1551"/>
<dbReference type="Proteomes" id="UP000001868">
    <property type="component" value="Chromosome"/>
</dbReference>
<proteinExistence type="predicted"/>
<protein>
    <submittedName>
        <fullName evidence="1">Uncharacterized protein</fullName>
    </submittedName>
</protein>
<evidence type="ECO:0000313" key="1">
    <source>
        <dbReference type="EMBL" id="ACG77962.1"/>
    </source>
</evidence>
<keyword evidence="2" id="KW-1185">Reference proteome</keyword>
<name>B4RAF5_PHEZH</name>
<sequence length="951" mass="101943">MRLPPVRSWKSPSPTTTRLRASFLRPFKRPRWITCSVPAALVLLAAAPGQAADGAATTAPAGSAIQPRADVIDPGNLVLFSVELDQLTLTDGLAAYGDPTDPYLPVGELTRLLEMDVDVLPAEGRVIGRVGEARRSLIIDLKTGTAREGARAEALSTDDIAVTPTEVYLRASAATRLLPMKFEISVEALSIKIIAQEPLPIQSRRERMARLRNLGTDPQAGAAESLVVDPPYRAASLPAFDVQLATGVQTEDPQTPFRYDVRAAADLAYGNFQGYLGSDETGRPSSARVLFERRSLQGGLLGPLKARVVSIGDVYTPALSLGPRAVGGRGFSLSTVPLDETNIFNRIDLRGELPIGYDVELYINDVLRSGQNTPAKGRYEFLNVPLAPGVNVIRIVTYGPRGERSEQTRIINVGGGLLPRGRATFELGAVEQDREVFTFDGLGSAPSTLERAGGFRAVAAVNYGLTSFLTLSGGAALVPIDEEKYRAAYNVGLRTSLLGFSTQVDLAADDRGRTGAFIGLAGQVSGASIVLRHAEFRRGFLDENGPGFDRSRPTRQRTELSVDASVELTGRIIPISARAARYAYADGTLNYLGSLRASTSVANVLVSSGFEYERTDGRASTYERLTGYVAASTFRDYAWQLRAALDYDILPELTARSLAITADRDITDTWAVRLGVGQPLDDLEGTNFTVSSIHRLRMGDLALSGDYNNRDNSWSLGAQLSFGLNYNPAAGGYQMTRPGPGSGGSVLFHAFLDENANGVFDPGEEPVKDVTLEGGLTRVKTGPDGRAFVSGIGAGPTARLLVGLDQLENPSVSTPPTTLDLRPRPGSTMEIAYPMQPTGDVMVRLILRRPDGDPVGLAAARLVLIGEKGRTYEAGTEFDGTAIFSGVPVGRYRVELEPEQARRLRMRLAAPLTAVVKNDGGFGTDVQGEVLFEPRPEDVEQTSSTLEDAAA</sequence>
<dbReference type="AlphaFoldDB" id="B4RAF5"/>
<organism evidence="1 2">
    <name type="scientific">Phenylobacterium zucineum (strain HLK1)</name>
    <dbReference type="NCBI Taxonomy" id="450851"/>
    <lineage>
        <taxon>Bacteria</taxon>
        <taxon>Pseudomonadati</taxon>
        <taxon>Pseudomonadota</taxon>
        <taxon>Alphaproteobacteria</taxon>
        <taxon>Caulobacterales</taxon>
        <taxon>Caulobacteraceae</taxon>
        <taxon>Phenylobacterium</taxon>
    </lineage>
</organism>
<dbReference type="eggNOG" id="COG3188">
    <property type="taxonomic scope" value="Bacteria"/>
</dbReference>
<evidence type="ECO:0000313" key="2">
    <source>
        <dbReference type="Proteomes" id="UP000001868"/>
    </source>
</evidence>
<accession>B4RAF5</accession>
<reference evidence="1 2" key="1">
    <citation type="journal article" date="2008" name="BMC Genomics">
        <title>Complete genome of Phenylobacterium zucineum - a novel facultative intracellular bacterium isolated from human erythroleukemia cell line K562.</title>
        <authorList>
            <person name="Luo Y."/>
            <person name="Xu X."/>
            <person name="Ding Z."/>
            <person name="Liu Z."/>
            <person name="Zhang B."/>
            <person name="Yan Z."/>
            <person name="Sun J."/>
            <person name="Hu S."/>
            <person name="Hu X."/>
        </authorList>
    </citation>
    <scope>NUCLEOTIDE SEQUENCE [LARGE SCALE GENOMIC DNA]</scope>
    <source>
        <strain evidence="1 2">HLK1</strain>
    </source>
</reference>